<dbReference type="Proteomes" id="UP001209878">
    <property type="component" value="Unassembled WGS sequence"/>
</dbReference>
<proteinExistence type="predicted"/>
<dbReference type="GO" id="GO:0016706">
    <property type="term" value="F:2-oxoglutarate-dependent dioxygenase activity"/>
    <property type="evidence" value="ECO:0007669"/>
    <property type="project" value="InterPro"/>
</dbReference>
<dbReference type="GO" id="GO:0008168">
    <property type="term" value="F:methyltransferase activity"/>
    <property type="evidence" value="ECO:0007669"/>
    <property type="project" value="InterPro"/>
</dbReference>
<sequence>MFGGKSFKYLGTLLDESLSFCDHIDYVYKNAQQRVFLLRKLKSFDVSQHILQLVYRGLIESVRSFNIITWYGNVSAKSKIKLVRVVNTASKLIGNEQKHLSSIYNAALKTKARQILYDPTHPLNDTFQKLPSRRRLQVPLAKKNLF</sequence>
<comment type="caution">
    <text evidence="2">The sequence shown here is derived from an EMBL/GenBank/DDBJ whole genome shotgun (WGS) entry which is preliminary data.</text>
</comment>
<dbReference type="InterPro" id="IPR015095">
    <property type="entry name" value="AlkB_hom8_N"/>
</dbReference>
<accession>A0AAD9L5Q3</accession>
<organism evidence="2 3">
    <name type="scientific">Ridgeia piscesae</name>
    <name type="common">Tubeworm</name>
    <dbReference type="NCBI Taxonomy" id="27915"/>
    <lineage>
        <taxon>Eukaryota</taxon>
        <taxon>Metazoa</taxon>
        <taxon>Spiralia</taxon>
        <taxon>Lophotrochozoa</taxon>
        <taxon>Annelida</taxon>
        <taxon>Polychaeta</taxon>
        <taxon>Sedentaria</taxon>
        <taxon>Canalipalpata</taxon>
        <taxon>Sabellida</taxon>
        <taxon>Siboglinidae</taxon>
        <taxon>Ridgeia</taxon>
    </lineage>
</organism>
<dbReference type="AlphaFoldDB" id="A0AAD9L5Q3"/>
<dbReference type="Pfam" id="PF09004">
    <property type="entry name" value="ALKBH8_N"/>
    <property type="match status" value="1"/>
</dbReference>
<keyword evidence="3" id="KW-1185">Reference proteome</keyword>
<gene>
    <name evidence="2" type="ORF">NP493_310g02032</name>
</gene>
<evidence type="ECO:0000313" key="2">
    <source>
        <dbReference type="EMBL" id="KAK2183494.1"/>
    </source>
</evidence>
<feature type="domain" description="Alkylated DNA repair protein AlkB homologue 8 N-terminal" evidence="1">
    <location>
        <begin position="23"/>
        <end position="61"/>
    </location>
</feature>
<reference evidence="2" key="1">
    <citation type="journal article" date="2023" name="Mol. Biol. Evol.">
        <title>Third-Generation Sequencing Reveals the Adaptive Role of the Epigenome in Three Deep-Sea Polychaetes.</title>
        <authorList>
            <person name="Perez M."/>
            <person name="Aroh O."/>
            <person name="Sun Y."/>
            <person name="Lan Y."/>
            <person name="Juniper S.K."/>
            <person name="Young C.R."/>
            <person name="Angers B."/>
            <person name="Qian P.Y."/>
        </authorList>
    </citation>
    <scope>NUCLEOTIDE SEQUENCE</scope>
    <source>
        <strain evidence="2">R07B-5</strain>
    </source>
</reference>
<protein>
    <recommendedName>
        <fullName evidence="1">Alkylated DNA repair protein AlkB homologue 8 N-terminal domain-containing protein</fullName>
    </recommendedName>
</protein>
<dbReference type="EMBL" id="JAODUO010000310">
    <property type="protein sequence ID" value="KAK2183494.1"/>
    <property type="molecule type" value="Genomic_DNA"/>
</dbReference>
<name>A0AAD9L5Q3_RIDPI</name>
<evidence type="ECO:0000313" key="3">
    <source>
        <dbReference type="Proteomes" id="UP001209878"/>
    </source>
</evidence>
<evidence type="ECO:0000259" key="1">
    <source>
        <dbReference type="Pfam" id="PF09004"/>
    </source>
</evidence>